<keyword evidence="2" id="KW-1185">Reference proteome</keyword>
<reference evidence="1 2" key="1">
    <citation type="submission" date="2019-08" db="EMBL/GenBank/DDBJ databases">
        <title>Actinomadura sp. nov. CYP1-5 isolated from mountain soil.</title>
        <authorList>
            <person name="Songsumanus A."/>
            <person name="Kuncharoen N."/>
            <person name="Kudo T."/>
            <person name="Yuki M."/>
            <person name="Igarashi Y."/>
            <person name="Tanasupawat S."/>
        </authorList>
    </citation>
    <scope>NUCLEOTIDE SEQUENCE [LARGE SCALE GENOMIC DNA]</scope>
    <source>
        <strain evidence="1 2">GKU157</strain>
    </source>
</reference>
<name>A0A5D0TUH3_9ACTN</name>
<organism evidence="1 2">
    <name type="scientific">Actinomadura syzygii</name>
    <dbReference type="NCBI Taxonomy" id="1427538"/>
    <lineage>
        <taxon>Bacteria</taxon>
        <taxon>Bacillati</taxon>
        <taxon>Actinomycetota</taxon>
        <taxon>Actinomycetes</taxon>
        <taxon>Streptosporangiales</taxon>
        <taxon>Thermomonosporaceae</taxon>
        <taxon>Actinomadura</taxon>
    </lineage>
</organism>
<comment type="caution">
    <text evidence="1">The sequence shown here is derived from an EMBL/GenBank/DDBJ whole genome shotgun (WGS) entry which is preliminary data.</text>
</comment>
<gene>
    <name evidence="1" type="ORF">FXF65_32480</name>
</gene>
<dbReference type="RefSeq" id="WP_148353888.1">
    <property type="nucleotide sequence ID" value="NZ_JBHSBF010000005.1"/>
</dbReference>
<evidence type="ECO:0000313" key="1">
    <source>
        <dbReference type="EMBL" id="TYC09838.1"/>
    </source>
</evidence>
<protein>
    <submittedName>
        <fullName evidence="1">Uncharacterized protein</fullName>
    </submittedName>
</protein>
<dbReference type="EMBL" id="VSFF01000013">
    <property type="protein sequence ID" value="TYC09838.1"/>
    <property type="molecule type" value="Genomic_DNA"/>
</dbReference>
<evidence type="ECO:0000313" key="2">
    <source>
        <dbReference type="Proteomes" id="UP000322634"/>
    </source>
</evidence>
<dbReference type="AlphaFoldDB" id="A0A5D0TUH3"/>
<dbReference type="Proteomes" id="UP000322634">
    <property type="component" value="Unassembled WGS sequence"/>
</dbReference>
<accession>A0A5D0TUH3</accession>
<dbReference type="OrthoDB" id="3481786at2"/>
<proteinExistence type="predicted"/>
<sequence>MSGVTAVVERMARREAAVFFLRSREMTPLVARVLRCPTCGAGADDAEEYLRGLPVWGGRPAVTVLPVTEPRPDGGDPALTMLACEALPARAFLLIAEAAYSTVALDVRTRAVAWTTRPPSTEADALHSLDAAERWADALPPQPSDDAVLPISTRLRPDPRQEWQAHRTRLAQHFLTPHCTTHSLLKLNEAYHRLRIRAAADMLEREAQLGY</sequence>